<sequence>MHTIRCRIKENSAVARLAAWKMKSDNIAIVFGRVIHLYGASRTQFLANKAWVRHEVRHVRQYRQHGFWVFLWLYLADWVRVGYYNNRFEREARQAEHNAGELEGVEIT</sequence>
<reference evidence="1 2" key="1">
    <citation type="submission" date="2018-05" db="EMBL/GenBank/DDBJ databases">
        <title>Chitinophaga sp. nov., isolated from rhizosphere soil of Alhagi.</title>
        <authorList>
            <person name="Liu Y."/>
        </authorList>
    </citation>
    <scope>NUCLEOTIDE SEQUENCE [LARGE SCALE GENOMIC DNA]</scope>
    <source>
        <strain evidence="1 2">T22</strain>
    </source>
</reference>
<keyword evidence="2" id="KW-1185">Reference proteome</keyword>
<organism evidence="1 2">
    <name type="scientific">Chitinophaga alhagiae</name>
    <dbReference type="NCBI Taxonomy" id="2203219"/>
    <lineage>
        <taxon>Bacteria</taxon>
        <taxon>Pseudomonadati</taxon>
        <taxon>Bacteroidota</taxon>
        <taxon>Chitinophagia</taxon>
        <taxon>Chitinophagales</taxon>
        <taxon>Chitinophagaceae</taxon>
        <taxon>Chitinophaga</taxon>
    </lineage>
</organism>
<dbReference type="Proteomes" id="UP000246099">
    <property type="component" value="Chromosome"/>
</dbReference>
<evidence type="ECO:0000313" key="1">
    <source>
        <dbReference type="EMBL" id="AWO01877.1"/>
    </source>
</evidence>
<gene>
    <name evidence="1" type="ORF">DLD77_09305</name>
</gene>
<protein>
    <submittedName>
        <fullName evidence="1">DUF4157 domain-containing protein</fullName>
    </submittedName>
</protein>
<proteinExistence type="predicted"/>
<evidence type="ECO:0000313" key="2">
    <source>
        <dbReference type="Proteomes" id="UP000246099"/>
    </source>
</evidence>
<name>A0ABM6WD55_9BACT</name>
<accession>A0ABM6WD55</accession>
<dbReference type="EMBL" id="CP029600">
    <property type="protein sequence ID" value="AWO01877.1"/>
    <property type="molecule type" value="Genomic_DNA"/>
</dbReference>
<dbReference type="RefSeq" id="WP_119078086.1">
    <property type="nucleotide sequence ID" value="NZ_CP029600.1"/>
</dbReference>